<dbReference type="NCBIfam" id="TIGR00110">
    <property type="entry name" value="ilvD"/>
    <property type="match status" value="1"/>
</dbReference>
<evidence type="ECO:0000256" key="6">
    <source>
        <dbReference type="ARBA" id="ARBA00022842"/>
    </source>
</evidence>
<feature type="binding site" evidence="15">
    <location>
        <position position="83"/>
    </location>
    <ligand>
        <name>Mg(2+)</name>
        <dbReference type="ChEBI" id="CHEBI:18420"/>
    </ligand>
</feature>
<dbReference type="Pfam" id="PF00920">
    <property type="entry name" value="ILVD_EDD_N"/>
    <property type="match status" value="1"/>
</dbReference>
<comment type="pathway">
    <text evidence="13 15">Amino-acid biosynthesis; L-isoleucine biosynthesis; L-isoleucine from 2-oxobutanoate: step 3/4.</text>
</comment>
<keyword evidence="3 15" id="KW-0028">Amino-acid biosynthesis</keyword>
<dbReference type="Gene3D" id="3.50.30.80">
    <property type="entry name" value="IlvD/EDD C-terminal domain-like"/>
    <property type="match status" value="1"/>
</dbReference>
<dbReference type="InterPro" id="IPR037237">
    <property type="entry name" value="IlvD/EDD_N"/>
</dbReference>
<proteinExistence type="inferred from homology"/>
<feature type="binding site" evidence="15">
    <location>
        <position position="125"/>
    </location>
    <ligand>
        <name>Mg(2+)</name>
        <dbReference type="ChEBI" id="CHEBI:18420"/>
    </ligand>
</feature>
<evidence type="ECO:0000256" key="9">
    <source>
        <dbReference type="ARBA" id="ARBA00023239"/>
    </source>
</evidence>
<evidence type="ECO:0000313" key="18">
    <source>
        <dbReference type="EMBL" id="PNR96104.1"/>
    </source>
</evidence>
<dbReference type="EC" id="4.2.1.9" evidence="14 15"/>
<dbReference type="SUPFAM" id="SSF143975">
    <property type="entry name" value="IlvD/EDD N-terminal domain-like"/>
    <property type="match status" value="1"/>
</dbReference>
<protein>
    <recommendedName>
        <fullName evidence="14 15">Dihydroxy-acid dehydratase</fullName>
        <shortName evidence="15">DAD</shortName>
        <ecNumber evidence="14 15">4.2.1.9</ecNumber>
    </recommendedName>
</protein>
<reference evidence="18 19" key="1">
    <citation type="submission" date="2013-12" db="EMBL/GenBank/DDBJ databases">
        <title>Comparative genomics of Petrotoga isolates.</title>
        <authorList>
            <person name="Nesbo C.L."/>
            <person name="Charchuk R."/>
            <person name="Chow K."/>
        </authorList>
    </citation>
    <scope>NUCLEOTIDE SEQUENCE [LARGE SCALE GENOMIC DNA]</scope>
    <source>
        <strain evidence="18 19">DSM 13574</strain>
    </source>
</reference>
<comment type="cofactor">
    <cofactor evidence="15">
        <name>[2Fe-2S] cluster</name>
        <dbReference type="ChEBI" id="CHEBI:190135"/>
    </cofactor>
    <text evidence="15">Binds 1 [2Fe-2S] cluster per subunit. This cluster acts as a Lewis acid cofactor.</text>
</comment>
<keyword evidence="8 15" id="KW-0411">Iron-sulfur</keyword>
<dbReference type="InterPro" id="IPR020558">
    <property type="entry name" value="DiOHA_6PGluconate_deHydtase_CS"/>
</dbReference>
<evidence type="ECO:0000256" key="15">
    <source>
        <dbReference type="HAMAP-Rule" id="MF_00012"/>
    </source>
</evidence>
<dbReference type="GO" id="GO:0004160">
    <property type="term" value="F:dihydroxy-acid dehydratase activity"/>
    <property type="evidence" value="ECO:0007669"/>
    <property type="project" value="UniProtKB-UniRule"/>
</dbReference>
<dbReference type="PROSITE" id="PS00886">
    <property type="entry name" value="ILVD_EDD_1"/>
    <property type="match status" value="1"/>
</dbReference>
<comment type="catalytic activity">
    <reaction evidence="11">
        <text>(2R)-2,3-dihydroxy-3-methylbutanoate = 3-methyl-2-oxobutanoate + H2O</text>
        <dbReference type="Rhea" id="RHEA:24809"/>
        <dbReference type="ChEBI" id="CHEBI:11851"/>
        <dbReference type="ChEBI" id="CHEBI:15377"/>
        <dbReference type="ChEBI" id="CHEBI:49072"/>
        <dbReference type="EC" id="4.2.1.9"/>
    </reaction>
    <physiologicalReaction direction="left-to-right" evidence="11">
        <dbReference type="Rhea" id="RHEA:24810"/>
    </physiologicalReaction>
</comment>
<dbReference type="PANTHER" id="PTHR43661">
    <property type="entry name" value="D-XYLONATE DEHYDRATASE"/>
    <property type="match status" value="1"/>
</dbReference>
<dbReference type="NCBIfam" id="NF002068">
    <property type="entry name" value="PRK00911.1"/>
    <property type="match status" value="1"/>
</dbReference>
<keyword evidence="10 15" id="KW-0100">Branched-chain amino acid biosynthesis</keyword>
<evidence type="ECO:0000256" key="13">
    <source>
        <dbReference type="ARBA" id="ARBA00029437"/>
    </source>
</evidence>
<dbReference type="InterPro" id="IPR056740">
    <property type="entry name" value="ILV_EDD_C"/>
</dbReference>
<evidence type="ECO:0000256" key="3">
    <source>
        <dbReference type="ARBA" id="ARBA00022605"/>
    </source>
</evidence>
<comment type="caution">
    <text evidence="18">The sequence shown here is derived from an EMBL/GenBank/DDBJ whole genome shotgun (WGS) entry which is preliminary data.</text>
</comment>
<evidence type="ECO:0000256" key="7">
    <source>
        <dbReference type="ARBA" id="ARBA00023004"/>
    </source>
</evidence>
<evidence type="ECO:0000256" key="1">
    <source>
        <dbReference type="ARBA" id="ARBA00001946"/>
    </source>
</evidence>
<feature type="active site" description="Proton acceptor" evidence="15">
    <location>
        <position position="473"/>
    </location>
</feature>
<evidence type="ECO:0000256" key="8">
    <source>
        <dbReference type="ARBA" id="ARBA00023014"/>
    </source>
</evidence>
<dbReference type="EMBL" id="AZRL01000016">
    <property type="protein sequence ID" value="PNR96104.1"/>
    <property type="molecule type" value="Genomic_DNA"/>
</dbReference>
<comment type="caution">
    <text evidence="15">Lacks conserved residue(s) required for the propagation of feature annotation.</text>
</comment>
<evidence type="ECO:0000256" key="10">
    <source>
        <dbReference type="ARBA" id="ARBA00023304"/>
    </source>
</evidence>
<comment type="cofactor">
    <cofactor evidence="1 15">
        <name>Mg(2+)</name>
        <dbReference type="ChEBI" id="CHEBI:18420"/>
    </cofactor>
</comment>
<evidence type="ECO:0000256" key="12">
    <source>
        <dbReference type="ARBA" id="ARBA00029436"/>
    </source>
</evidence>
<accession>A0A2K1NZZ8</accession>
<dbReference type="InterPro" id="IPR004404">
    <property type="entry name" value="DihydroxyA_deHydtase"/>
</dbReference>
<dbReference type="RefSeq" id="WP_103067163.1">
    <property type="nucleotide sequence ID" value="NZ_AZRL01000016.1"/>
</dbReference>
<dbReference type="FunFam" id="3.50.30.80:FF:000001">
    <property type="entry name" value="Dihydroxy-acid dehydratase"/>
    <property type="match status" value="1"/>
</dbReference>
<dbReference type="InterPro" id="IPR000581">
    <property type="entry name" value="ILV_EDD_N"/>
</dbReference>
<evidence type="ECO:0000313" key="19">
    <source>
        <dbReference type="Proteomes" id="UP000236434"/>
    </source>
</evidence>
<dbReference type="SUPFAM" id="SSF52016">
    <property type="entry name" value="LeuD/IlvD-like"/>
    <property type="match status" value="1"/>
</dbReference>
<keyword evidence="5 15" id="KW-0479">Metal-binding</keyword>
<dbReference type="OrthoDB" id="9807077at2"/>
<keyword evidence="7 15" id="KW-0408">Iron</keyword>
<dbReference type="Pfam" id="PF24877">
    <property type="entry name" value="ILV_EDD_C"/>
    <property type="match status" value="1"/>
</dbReference>
<dbReference type="UniPathway" id="UPA00049">
    <property type="reaction ID" value="UER00061"/>
</dbReference>
<comment type="subunit">
    <text evidence="15">Homodimer.</text>
</comment>
<comment type="catalytic activity">
    <reaction evidence="15">
        <text>(2R,3R)-2,3-dihydroxy-3-methylpentanoate = (S)-3-methyl-2-oxopentanoate + H2O</text>
        <dbReference type="Rhea" id="RHEA:27694"/>
        <dbReference type="ChEBI" id="CHEBI:15377"/>
        <dbReference type="ChEBI" id="CHEBI:35146"/>
        <dbReference type="ChEBI" id="CHEBI:49258"/>
        <dbReference type="EC" id="4.2.1.9"/>
    </reaction>
</comment>
<gene>
    <name evidence="15" type="primary">ilvD</name>
    <name evidence="18" type="ORF">X929_06350</name>
</gene>
<dbReference type="Proteomes" id="UP000236434">
    <property type="component" value="Unassembled WGS sequence"/>
</dbReference>
<evidence type="ECO:0000256" key="2">
    <source>
        <dbReference type="ARBA" id="ARBA00006486"/>
    </source>
</evidence>
<feature type="binding site" description="via carbamate group" evidence="15">
    <location>
        <position position="126"/>
    </location>
    <ligand>
        <name>Mg(2+)</name>
        <dbReference type="ChEBI" id="CHEBI:18420"/>
    </ligand>
</feature>
<dbReference type="PANTHER" id="PTHR43661:SF3">
    <property type="entry name" value="D-XYLONATE DEHYDRATASE YAGF-RELATED"/>
    <property type="match status" value="1"/>
</dbReference>
<dbReference type="GO" id="GO:0000287">
    <property type="term" value="F:magnesium ion binding"/>
    <property type="evidence" value="ECO:0007669"/>
    <property type="project" value="UniProtKB-UniRule"/>
</dbReference>
<dbReference type="PROSITE" id="PS00887">
    <property type="entry name" value="ILVD_EDD_2"/>
    <property type="match status" value="1"/>
</dbReference>
<comment type="pathway">
    <text evidence="12 15">Amino-acid biosynthesis; L-valine biosynthesis; L-valine from pyruvate: step 3/4.</text>
</comment>
<dbReference type="GO" id="GO:0009099">
    <property type="term" value="P:L-valine biosynthetic process"/>
    <property type="evidence" value="ECO:0007669"/>
    <property type="project" value="UniProtKB-UniRule"/>
</dbReference>
<feature type="domain" description="Dihydroxy-acid/6-phosphogluconate dehydratase N-terminal" evidence="16">
    <location>
        <begin position="36"/>
        <end position="353"/>
    </location>
</feature>
<evidence type="ECO:0000256" key="4">
    <source>
        <dbReference type="ARBA" id="ARBA00022714"/>
    </source>
</evidence>
<evidence type="ECO:0000259" key="17">
    <source>
        <dbReference type="Pfam" id="PF24877"/>
    </source>
</evidence>
<dbReference type="GO" id="GO:0005829">
    <property type="term" value="C:cytosol"/>
    <property type="evidence" value="ECO:0007669"/>
    <property type="project" value="TreeGrafter"/>
</dbReference>
<evidence type="ECO:0000256" key="5">
    <source>
        <dbReference type="ARBA" id="ARBA00022723"/>
    </source>
</evidence>
<organism evidence="18 19">
    <name type="scientific">Petrotoga olearia DSM 13574</name>
    <dbReference type="NCBI Taxonomy" id="1122955"/>
    <lineage>
        <taxon>Bacteria</taxon>
        <taxon>Thermotogati</taxon>
        <taxon>Thermotogota</taxon>
        <taxon>Thermotogae</taxon>
        <taxon>Petrotogales</taxon>
        <taxon>Petrotogaceae</taxon>
        <taxon>Petrotoga</taxon>
    </lineage>
</organism>
<dbReference type="AlphaFoldDB" id="A0A2K1NZZ8"/>
<evidence type="ECO:0000256" key="14">
    <source>
        <dbReference type="ARBA" id="ARBA00029490"/>
    </source>
</evidence>
<evidence type="ECO:0000256" key="11">
    <source>
        <dbReference type="ARBA" id="ARBA00029304"/>
    </source>
</evidence>
<dbReference type="UniPathway" id="UPA00047">
    <property type="reaction ID" value="UER00057"/>
</dbReference>
<dbReference type="GO" id="GO:0009097">
    <property type="term" value="P:isoleucine biosynthetic process"/>
    <property type="evidence" value="ECO:0007669"/>
    <property type="project" value="UniProtKB-UniRule"/>
</dbReference>
<sequence>MEDNKLRSDEIKKGVSKAPHRSLLYALGLTKEEIDKPIIGIANSANDIIPGHKHLNEICESVKNGVYAAGGLPLAFSTIGICDGIAMGHSGMNYSLPSRELIADSIESVARAYKFDGLVLIPNCDKIVPGMLMAALRLNIPAIVVSGGPMLAGNFKGRKIDLHDMFEAVGARVSNKISDEELNEMEMAACPGYGSCAGMFTANSMNCLTEVLGLALPGNGTIPAVFSSRRALATKTGEKIMDLVENDIKPLDIFNEKTVENALTLDMALGCSTNTALHLPAIVHEAGIDFDIDIINKISSKTPHLCSLSPAGIHHIEDLHYAGGIPAVLKELSKKNLLHLDCLTVTGKTLGENLKNVSYVDHEVIMPIDQPYHKDGGLAVLKGNIAPNGAIVKQIAVSDEMLVHEGPAKVFNKEEKAIKAIYAGEIKEGDVVVILYEGPKGGPGMREMLAPTSALAGMGLDKKVALITDGRFSGATRGSAIGHVSPEAAAGGPIGVVKDGDVVSINIPEKTLNLKISEEELRTRLNTFKPILPKTGGYLDRYSRYVQSADKGAFCE</sequence>
<dbReference type="GO" id="GO:0051537">
    <property type="term" value="F:2 iron, 2 sulfur cluster binding"/>
    <property type="evidence" value="ECO:0007669"/>
    <property type="project" value="UniProtKB-UniRule"/>
</dbReference>
<dbReference type="HAMAP" id="MF_00012">
    <property type="entry name" value="IlvD"/>
    <property type="match status" value="1"/>
</dbReference>
<feature type="domain" description="Dihydroxy-acid/6-phosphogluconate dehydratase C-terminal" evidence="17">
    <location>
        <begin position="363"/>
        <end position="553"/>
    </location>
</feature>
<evidence type="ECO:0000259" key="16">
    <source>
        <dbReference type="Pfam" id="PF00920"/>
    </source>
</evidence>
<name>A0A2K1NZZ8_9BACT</name>
<dbReference type="InterPro" id="IPR042096">
    <property type="entry name" value="Dihydro-acid_dehy_C"/>
</dbReference>
<comment type="similarity">
    <text evidence="2 15">Belongs to the IlvD/Edd family.</text>
</comment>
<keyword evidence="9 15" id="KW-0456">Lyase</keyword>
<keyword evidence="6 15" id="KW-0460">Magnesium</keyword>
<feature type="binding site" evidence="15">
    <location>
        <position position="447"/>
    </location>
    <ligand>
        <name>Mg(2+)</name>
        <dbReference type="ChEBI" id="CHEBI:18420"/>
    </ligand>
</feature>
<keyword evidence="4 15" id="KW-0001">2Fe-2S</keyword>
<comment type="function">
    <text evidence="15">Functions in the biosynthesis of branched-chain amino acids. Catalyzes the dehydration of (2R,3R)-2,3-dihydroxy-3-methylpentanoate (2,3-dihydroxy-3-methylvalerate) into 2-oxo-3-methylpentanoate (2-oxo-3-methylvalerate) and of (2R)-2,3-dihydroxy-3-methylbutanoate (2,3-dihydroxyisovalerate) into 2-oxo-3-methylbutanoate (2-oxoisovalerate), the penultimate precursor to L-isoleucine and L-valine, respectively.</text>
</comment>
<feature type="modified residue" description="N6-carboxylysine" evidence="15">
    <location>
        <position position="126"/>
    </location>
</feature>